<dbReference type="STRING" id="436017.A4RRJ8"/>
<dbReference type="Pfam" id="PF00400">
    <property type="entry name" value="WD40"/>
    <property type="match status" value="5"/>
</dbReference>
<keyword evidence="4" id="KW-0819">tRNA processing</keyword>
<accession>A4RRJ8</accession>
<dbReference type="PROSITE" id="PS50082">
    <property type="entry name" value="WD_REPEATS_2"/>
    <property type="match status" value="4"/>
</dbReference>
<dbReference type="RefSeq" id="XP_001415582.1">
    <property type="nucleotide sequence ID" value="XM_001415545.1"/>
</dbReference>
<dbReference type="EMBL" id="CP000581">
    <property type="protein sequence ID" value="ABO93874.1"/>
    <property type="molecule type" value="Genomic_DNA"/>
</dbReference>
<dbReference type="SMART" id="SM00320">
    <property type="entry name" value="WD40"/>
    <property type="match status" value="8"/>
</dbReference>
<feature type="repeat" description="WD" evidence="7">
    <location>
        <begin position="1038"/>
        <end position="1064"/>
    </location>
</feature>
<evidence type="ECO:0000256" key="3">
    <source>
        <dbReference type="ARBA" id="ARBA00022574"/>
    </source>
</evidence>
<dbReference type="InterPro" id="IPR001680">
    <property type="entry name" value="WD40_rpt"/>
</dbReference>
<comment type="subcellular location">
    <subcellularLocation>
        <location evidence="1">Cytoplasm</location>
    </subcellularLocation>
</comment>
<dbReference type="PRINTS" id="PR00320">
    <property type="entry name" value="GPROTEINBRPT"/>
</dbReference>
<evidence type="ECO:0000256" key="5">
    <source>
        <dbReference type="ARBA" id="ARBA00022737"/>
    </source>
</evidence>
<dbReference type="InterPro" id="IPR051973">
    <property type="entry name" value="tRNA_Anticodon_Mtase-Reg"/>
</dbReference>
<dbReference type="InterPro" id="IPR019775">
    <property type="entry name" value="WD40_repeat_CS"/>
</dbReference>
<proteinExistence type="inferred from homology"/>
<reference evidence="9 10" key="1">
    <citation type="journal article" date="2007" name="Proc. Natl. Acad. Sci. U.S.A.">
        <title>The tiny eukaryote Ostreococcus provides genomic insights into the paradox of plankton speciation.</title>
        <authorList>
            <person name="Palenik B."/>
            <person name="Grimwood J."/>
            <person name="Aerts A."/>
            <person name="Rouze P."/>
            <person name="Salamov A."/>
            <person name="Putnam N."/>
            <person name="Dupont C."/>
            <person name="Jorgensen R."/>
            <person name="Derelle E."/>
            <person name="Rombauts S."/>
            <person name="Zhou K."/>
            <person name="Otillar R."/>
            <person name="Merchant S.S."/>
            <person name="Podell S."/>
            <person name="Gaasterland T."/>
            <person name="Napoli C."/>
            <person name="Gendler K."/>
            <person name="Manuell A."/>
            <person name="Tai V."/>
            <person name="Vallon O."/>
            <person name="Piganeau G."/>
            <person name="Jancek S."/>
            <person name="Heijde M."/>
            <person name="Jabbari K."/>
            <person name="Bowler C."/>
            <person name="Lohr M."/>
            <person name="Robbens S."/>
            <person name="Werner G."/>
            <person name="Dubchak I."/>
            <person name="Pazour G.J."/>
            <person name="Ren Q."/>
            <person name="Paulsen I."/>
            <person name="Delwiche C."/>
            <person name="Schmutz J."/>
            <person name="Rokhsar D."/>
            <person name="Van de Peer Y."/>
            <person name="Moreau H."/>
            <person name="Grigoriev I.V."/>
        </authorList>
    </citation>
    <scope>NUCLEOTIDE SEQUENCE [LARGE SCALE GENOMIC DNA]</scope>
    <source>
        <strain evidence="9 10">CCE9901</strain>
    </source>
</reference>
<dbReference type="PANTHER" id="PTHR14344:SF3">
    <property type="entry name" value="WD REPEAT-CONTAINING PROTEIN 6"/>
    <property type="match status" value="1"/>
</dbReference>
<gene>
    <name evidence="9" type="ORF">OSTLU_13870</name>
</gene>
<comment type="similarity">
    <text evidence="6">Belongs to the WD repeat WDR6 family.</text>
</comment>
<feature type="repeat" description="WD" evidence="7">
    <location>
        <begin position="343"/>
        <end position="365"/>
    </location>
</feature>
<feature type="region of interest" description="Disordered" evidence="8">
    <location>
        <begin position="371"/>
        <end position="390"/>
    </location>
</feature>
<name>A4RRJ8_OSTLU</name>
<evidence type="ECO:0000256" key="1">
    <source>
        <dbReference type="ARBA" id="ARBA00004496"/>
    </source>
</evidence>
<dbReference type="Gramene" id="ABO93874">
    <property type="protein sequence ID" value="ABO93874"/>
    <property type="gene ID" value="OSTLU_13870"/>
</dbReference>
<dbReference type="KEGG" id="olu:OSTLU_13870"/>
<evidence type="ECO:0000256" key="6">
    <source>
        <dbReference type="ARBA" id="ARBA00038255"/>
    </source>
</evidence>
<organism evidence="9 10">
    <name type="scientific">Ostreococcus lucimarinus (strain CCE9901)</name>
    <dbReference type="NCBI Taxonomy" id="436017"/>
    <lineage>
        <taxon>Eukaryota</taxon>
        <taxon>Viridiplantae</taxon>
        <taxon>Chlorophyta</taxon>
        <taxon>Mamiellophyceae</taxon>
        <taxon>Mamiellales</taxon>
        <taxon>Bathycoccaceae</taxon>
        <taxon>Ostreococcus</taxon>
    </lineage>
</organism>
<evidence type="ECO:0000256" key="2">
    <source>
        <dbReference type="ARBA" id="ARBA00022490"/>
    </source>
</evidence>
<dbReference type="PROSITE" id="PS00678">
    <property type="entry name" value="WD_REPEATS_1"/>
    <property type="match status" value="2"/>
</dbReference>
<dbReference type="GeneID" id="4999606"/>
<evidence type="ECO:0000256" key="8">
    <source>
        <dbReference type="SAM" id="MobiDB-lite"/>
    </source>
</evidence>
<feature type="compositionally biased region" description="Basic residues" evidence="8">
    <location>
        <begin position="408"/>
        <end position="418"/>
    </location>
</feature>
<dbReference type="InterPro" id="IPR020472">
    <property type="entry name" value="WD40_PAC1"/>
</dbReference>
<dbReference type="SUPFAM" id="SSF50978">
    <property type="entry name" value="WD40 repeat-like"/>
    <property type="match status" value="4"/>
</dbReference>
<sequence length="1107" mass="120694">MPTRSRAYVGDVACVASFGARGTLLAGAGASIHRFALGTDGARGCGASGARRVASAAVFEAQGVRVHGVRDLRDGETCAVWGERRVRVMRLRDGDGDGDGDDGDGWTAETPFAPFAAWVHDVRGIADDDGARGRAMAIGFSDNAVELWRRDAEGDGWTRAERVECESRCLLYTLALSASETWAGMTVAAGTIFNDVQLWCVRDGAVRVKCVGHEGSLMRVRFGEDGDVVYSSSDDRTARVWDVPENAMDSNTCVSVRPSAVLAGHVARVWDCVRIDGERPVYATAGEDCTVRVWDANNARGTETLEQGVTRRPQCELAVLRGHRGRGIWRVCKLKAFNGDVVLASAGADGSVKIWNMSDWTSASAGQKDSMALHESVTPCPDGKLTSDDAADSTDIEMHEEPAESASSKKRKKKSKRRKSLFGPNDEYIRAVRIARYGVIYVATNCGILYRVTISSKGAAWVWERVCESASPLMSMSVERTDDSDVVAVSDLEGIIKIAHISCHTGSCTNLISFRASETRVLMDVFLKNGYVFASIVGGVIKCWRRDEVEQCVFTLRNPYKHRILALDYSEELQIVAVGDQKGNLCVFDANTKADDLVVLAKKWSAHEKASSINACEIHPGPVFMTGGRDSNACCWSVSGDGELVLDTKWTAPSKASVLFLSATANGDFSRAAGFRETDFVAYSVSDQRQMIRIPCHAQNVPHDVFMGDGDRIIFVHRYKTSLHISMRWSEQDVVEDKSGALWSHGREIHTIRFVPPPGSAENAPLGVVSGAEDGTIMRLLYDATRRDGARVYSPSDICKHPGGRTVKSLSIYKENDHSYVLCAGGAKEVLLAFRLTWSRDKTGAWDFKSAALVIPKPEDKPGTRAWTKGCGYVEPRAESDQRIMDVATYARDGEMRVLYSTSLGAVTIVAMSEINRAWRMISSLKHHSCPALAVDVLERSRVWACSGGTDGGIAVWLLDDAEVAAPVCVIERAHQSGVNALCISHTSDENVFIIVSGGDDQTLRVQEFRVDDASASPSRLAEFKFSHSSAMRSVWSDGSRIISTSVDQRVKIWDIASLDARLEIVPREGVVTQTPEPEAIDVHRARDGALTLAVAGRGFELYDIKT</sequence>
<dbReference type="OMA" id="RSARIWM"/>
<dbReference type="GO" id="GO:0030488">
    <property type="term" value="P:tRNA methylation"/>
    <property type="evidence" value="ECO:0007669"/>
    <property type="project" value="TreeGrafter"/>
</dbReference>
<keyword evidence="5" id="KW-0677">Repeat</keyword>
<feature type="repeat" description="WD" evidence="7">
    <location>
        <begin position="210"/>
        <end position="251"/>
    </location>
</feature>
<keyword evidence="3 7" id="KW-0853">WD repeat</keyword>
<dbReference type="Proteomes" id="UP000001568">
    <property type="component" value="Chromosome 1"/>
</dbReference>
<dbReference type="InterPro" id="IPR036322">
    <property type="entry name" value="WD40_repeat_dom_sf"/>
</dbReference>
<evidence type="ECO:0000313" key="9">
    <source>
        <dbReference type="EMBL" id="ABO93874.1"/>
    </source>
</evidence>
<dbReference type="PANTHER" id="PTHR14344">
    <property type="entry name" value="WD REPEAT PROTEIN"/>
    <property type="match status" value="1"/>
</dbReference>
<feature type="region of interest" description="Disordered" evidence="8">
    <location>
        <begin position="396"/>
        <end position="418"/>
    </location>
</feature>
<dbReference type="OrthoDB" id="568500at2759"/>
<keyword evidence="2" id="KW-0963">Cytoplasm</keyword>
<dbReference type="InterPro" id="IPR015943">
    <property type="entry name" value="WD40/YVTN_repeat-like_dom_sf"/>
</dbReference>
<dbReference type="AlphaFoldDB" id="A4RRJ8"/>
<evidence type="ECO:0000256" key="7">
    <source>
        <dbReference type="PROSITE-ProRule" id="PRU00221"/>
    </source>
</evidence>
<feature type="repeat" description="WD" evidence="7">
    <location>
        <begin position="282"/>
        <end position="304"/>
    </location>
</feature>
<dbReference type="PROSITE" id="PS50294">
    <property type="entry name" value="WD_REPEATS_REGION"/>
    <property type="match status" value="1"/>
</dbReference>
<dbReference type="GO" id="GO:0005737">
    <property type="term" value="C:cytoplasm"/>
    <property type="evidence" value="ECO:0007669"/>
    <property type="project" value="UniProtKB-SubCell"/>
</dbReference>
<keyword evidence="10" id="KW-1185">Reference proteome</keyword>
<dbReference type="Gene3D" id="2.130.10.10">
    <property type="entry name" value="YVTN repeat-like/Quinoprotein amine dehydrogenase"/>
    <property type="match status" value="3"/>
</dbReference>
<dbReference type="eggNOG" id="KOG0974">
    <property type="taxonomic scope" value="Eukaryota"/>
</dbReference>
<protein>
    <submittedName>
        <fullName evidence="9">Uncharacterized protein</fullName>
    </submittedName>
</protein>
<evidence type="ECO:0000313" key="10">
    <source>
        <dbReference type="Proteomes" id="UP000001568"/>
    </source>
</evidence>
<evidence type="ECO:0000256" key="4">
    <source>
        <dbReference type="ARBA" id="ARBA00022694"/>
    </source>
</evidence>
<dbReference type="HOGENOM" id="CLU_002615_0_1_1"/>